<dbReference type="GO" id="GO:0008564">
    <property type="term" value="F:protein-exporting ATPase activity"/>
    <property type="evidence" value="ECO:0007669"/>
    <property type="project" value="UniProtKB-EC"/>
</dbReference>
<accession>Q058C4</accession>
<name>Q058C4_BUCCC</name>
<dbReference type="STRING" id="372461.BCc_046"/>
<dbReference type="SMART" id="SM00382">
    <property type="entry name" value="AAA"/>
    <property type="match status" value="1"/>
</dbReference>
<dbReference type="InterPro" id="IPR003593">
    <property type="entry name" value="AAA+_ATPase"/>
</dbReference>
<dbReference type="GO" id="GO:0005524">
    <property type="term" value="F:ATP binding"/>
    <property type="evidence" value="ECO:0007669"/>
    <property type="project" value="UniProtKB-KW"/>
</dbReference>
<keyword evidence="6" id="KW-0963">Cytoplasm</keyword>
<keyword evidence="15" id="KW-0066">ATP synthesis</keyword>
<dbReference type="eggNOG" id="COG1157">
    <property type="taxonomic scope" value="Bacteria"/>
</dbReference>
<sequence>MNFLLNSWFYNTNIFEKNLLNISNSIYIGKVLSVHSLIIEVTGIYSSIGEYCWVECFYKGIQSTIICKVMGFKKKIFFLIPIQNSYGIFPGAKVFSENYIFNKDIKFQYFPFGSKLLGRVLNGFGHPLDNLGDLNLKKKLFNFFKKKPINPLNRKPITEILDTGVCAINSLLTVGRGQRMGIFSQAGIGKSMLLGMISRHTDADIIVVSLVGERGREVKDFIDNILGKDSLKKSVVIVSSADVSPMFKIQSVEYATAVAEYFCNKGNNVLLIVDSLTRYAMAYREVSNSLYEIPVKRYPASIFSNIPYLIERTGNIDNKSGSITSFYTILTEGDEYNDPILDITKSVLDGHIILSNVLSESGHYPAINIEKSISRLMSSIVDHDHYQYSIYIKKLISCYYKNYDIINLGVYTSGKNKLLDQAITLWPFLEKFLQQKFLDCCTYNQSILKLKNLLKII</sequence>
<evidence type="ECO:0000259" key="18">
    <source>
        <dbReference type="SMART" id="SM00382"/>
    </source>
</evidence>
<dbReference type="GO" id="GO:0005737">
    <property type="term" value="C:cytoplasm"/>
    <property type="evidence" value="ECO:0007669"/>
    <property type="project" value="UniProtKB-SubCell"/>
</dbReference>
<feature type="domain" description="AAA+ ATPase" evidence="18">
    <location>
        <begin position="176"/>
        <end position="358"/>
    </location>
</feature>
<dbReference type="RefSeq" id="WP_011672444.1">
    <property type="nucleotide sequence ID" value="NC_008513.1"/>
</dbReference>
<evidence type="ECO:0000256" key="1">
    <source>
        <dbReference type="ARBA" id="ARBA00004496"/>
    </source>
</evidence>
<protein>
    <recommendedName>
        <fullName evidence="4">Flagellum-specific ATP synthase</fullName>
        <ecNumber evidence="3">7.1.2.2</ecNumber>
    </recommendedName>
</protein>
<comment type="catalytic activity">
    <reaction evidence="16">
        <text>ATP + H2O + cellular proteinSide 1 = ADP + phosphate + cellular proteinSide 2.</text>
        <dbReference type="EC" id="7.4.2.8"/>
    </reaction>
</comment>
<dbReference type="HOGENOM" id="CLU_022398_5_1_6"/>
<dbReference type="AlphaFoldDB" id="Q058C4"/>
<dbReference type="OrthoDB" id="9148544at2"/>
<dbReference type="InterPro" id="IPR027417">
    <property type="entry name" value="P-loop_NTPase"/>
</dbReference>
<evidence type="ECO:0000256" key="4">
    <source>
        <dbReference type="ARBA" id="ARBA00020580"/>
    </source>
</evidence>
<organism evidence="19 20">
    <name type="scientific">Buchnera aphidicola subsp. Cinara cedri (strain Cc)</name>
    <dbReference type="NCBI Taxonomy" id="372461"/>
    <lineage>
        <taxon>Bacteria</taxon>
        <taxon>Pseudomonadati</taxon>
        <taxon>Pseudomonadota</taxon>
        <taxon>Gammaproteobacteria</taxon>
        <taxon>Enterobacterales</taxon>
        <taxon>Erwiniaceae</taxon>
        <taxon>Buchnera</taxon>
    </lineage>
</organism>
<dbReference type="SUPFAM" id="SSF52540">
    <property type="entry name" value="P-loop containing nucleoside triphosphate hydrolases"/>
    <property type="match status" value="1"/>
</dbReference>
<dbReference type="GO" id="GO:0044781">
    <property type="term" value="P:bacterial-type flagellum organization"/>
    <property type="evidence" value="ECO:0007669"/>
    <property type="project" value="UniProtKB-KW"/>
</dbReference>
<keyword evidence="12" id="KW-1278">Translocase</keyword>
<evidence type="ECO:0000256" key="7">
    <source>
        <dbReference type="ARBA" id="ARBA00022741"/>
    </source>
</evidence>
<dbReference type="Pfam" id="PF00006">
    <property type="entry name" value="ATP-synt_ab"/>
    <property type="match status" value="1"/>
</dbReference>
<keyword evidence="13" id="KW-0406">Ion transport</keyword>
<dbReference type="CDD" id="cd01136">
    <property type="entry name" value="ATPase_flagellum-secretory_path_III"/>
    <property type="match status" value="1"/>
</dbReference>
<dbReference type="InterPro" id="IPR005714">
    <property type="entry name" value="ATPase_T3SS_FliI/YscN"/>
</dbReference>
<dbReference type="PANTHER" id="PTHR15184">
    <property type="entry name" value="ATP SYNTHASE"/>
    <property type="match status" value="1"/>
</dbReference>
<keyword evidence="9" id="KW-1005">Bacterial flagellum biogenesis</keyword>
<keyword evidence="14" id="KW-1006">Bacterial flagellum protein export</keyword>
<evidence type="ECO:0000256" key="14">
    <source>
        <dbReference type="ARBA" id="ARBA00023225"/>
    </source>
</evidence>
<dbReference type="Pfam" id="PF18269">
    <property type="entry name" value="T3SS_ATPase_C"/>
    <property type="match status" value="1"/>
</dbReference>
<dbReference type="EC" id="7.1.2.2" evidence="3"/>
<dbReference type="PROSITE" id="PS00152">
    <property type="entry name" value="ATPASE_ALPHA_BETA"/>
    <property type="match status" value="1"/>
</dbReference>
<dbReference type="GO" id="GO:0046933">
    <property type="term" value="F:proton-transporting ATP synthase activity, rotational mechanism"/>
    <property type="evidence" value="ECO:0007669"/>
    <property type="project" value="TreeGrafter"/>
</dbReference>
<dbReference type="PANTHER" id="PTHR15184:SF81">
    <property type="entry name" value="FLAGELLUM-SPECIFIC ATP SYNTHASE"/>
    <property type="match status" value="1"/>
</dbReference>
<dbReference type="Gene3D" id="3.40.50.12240">
    <property type="match status" value="1"/>
</dbReference>
<keyword evidence="8" id="KW-0375">Hydrogen ion transport</keyword>
<keyword evidence="7" id="KW-0547">Nucleotide-binding</keyword>
<dbReference type="GO" id="GO:0030257">
    <property type="term" value="C:type III protein secretion system complex"/>
    <property type="evidence" value="ECO:0007669"/>
    <property type="project" value="InterPro"/>
</dbReference>
<keyword evidence="10" id="KW-0067">ATP-binding</keyword>
<dbReference type="GO" id="GO:0016887">
    <property type="term" value="F:ATP hydrolysis activity"/>
    <property type="evidence" value="ECO:0007669"/>
    <property type="project" value="InterPro"/>
</dbReference>
<evidence type="ECO:0000256" key="12">
    <source>
        <dbReference type="ARBA" id="ARBA00022967"/>
    </source>
</evidence>
<dbReference type="FunFam" id="3.40.50.12240:FF:000002">
    <property type="entry name" value="Flagellum-specific ATP synthase FliI"/>
    <property type="match status" value="1"/>
</dbReference>
<dbReference type="InterPro" id="IPR040627">
    <property type="entry name" value="T3SS_ATPase_C"/>
</dbReference>
<keyword evidence="5" id="KW-0813">Transport</keyword>
<dbReference type="EMBL" id="CP000263">
    <property type="protein sequence ID" value="ABJ90525.1"/>
    <property type="molecule type" value="Genomic_DNA"/>
</dbReference>
<evidence type="ECO:0000256" key="5">
    <source>
        <dbReference type="ARBA" id="ARBA00022448"/>
    </source>
</evidence>
<evidence type="ECO:0000256" key="13">
    <source>
        <dbReference type="ARBA" id="ARBA00023065"/>
    </source>
</evidence>
<dbReference type="InterPro" id="IPR020003">
    <property type="entry name" value="ATPase_a/bsu_AS"/>
</dbReference>
<comment type="similarity">
    <text evidence="2">Belongs to the ATPase alpha/beta chains family.</text>
</comment>
<evidence type="ECO:0000256" key="6">
    <source>
        <dbReference type="ARBA" id="ARBA00022490"/>
    </source>
</evidence>
<dbReference type="InterPro" id="IPR000194">
    <property type="entry name" value="ATPase_F1/V1/A1_a/bsu_nucl-bd"/>
</dbReference>
<keyword evidence="11" id="KW-0653">Protein transport</keyword>
<dbReference type="Proteomes" id="UP000000669">
    <property type="component" value="Chromosome"/>
</dbReference>
<reference evidence="19 20" key="1">
    <citation type="journal article" date="2006" name="Science">
        <title>A small microbial genome: the end of a long symbiotic relationship?</title>
        <authorList>
            <person name="Perez-Brocal V."/>
            <person name="Gil R."/>
            <person name="Ramos S."/>
            <person name="Lamelas A."/>
            <person name="Postigo M."/>
            <person name="Michelena J.M."/>
            <person name="Silva F.J."/>
            <person name="Moya A."/>
            <person name="Latorre A."/>
        </authorList>
    </citation>
    <scope>NUCLEOTIDE SEQUENCE [LARGE SCALE GENOMIC DNA]</scope>
    <source>
        <strain evidence="20">Cc</strain>
    </source>
</reference>
<dbReference type="GO" id="GO:0030254">
    <property type="term" value="P:protein secretion by the type III secretion system"/>
    <property type="evidence" value="ECO:0007669"/>
    <property type="project" value="InterPro"/>
</dbReference>
<evidence type="ECO:0000256" key="8">
    <source>
        <dbReference type="ARBA" id="ARBA00022781"/>
    </source>
</evidence>
<evidence type="ECO:0000256" key="11">
    <source>
        <dbReference type="ARBA" id="ARBA00022927"/>
    </source>
</evidence>
<gene>
    <name evidence="19" type="primary">fliI</name>
    <name evidence="19" type="ordered locus">BCc_046</name>
</gene>
<evidence type="ECO:0000313" key="19">
    <source>
        <dbReference type="EMBL" id="ABJ90525.1"/>
    </source>
</evidence>
<keyword evidence="20" id="KW-1185">Reference proteome</keyword>
<proteinExistence type="inferred from homology"/>
<evidence type="ECO:0000256" key="16">
    <source>
        <dbReference type="ARBA" id="ARBA00034006"/>
    </source>
</evidence>
<dbReference type="NCBIfam" id="TIGR01026">
    <property type="entry name" value="fliI_yscN"/>
    <property type="match status" value="1"/>
</dbReference>
<evidence type="ECO:0000256" key="17">
    <source>
        <dbReference type="ARBA" id="ARBA00037170"/>
    </source>
</evidence>
<dbReference type="KEGG" id="bcc:BCc_046"/>
<dbReference type="InterPro" id="IPR050053">
    <property type="entry name" value="ATPase_alpha/beta_chains"/>
</dbReference>
<comment type="function">
    <text evidence="17">Probable catalytic subunit of a protein translocase for flagellum-specific export, or a proton translocase involved in local circuits at the flagellum. May be involved in a specialized protein export pathway that proceeds without signal peptide cleavage.</text>
</comment>
<evidence type="ECO:0000256" key="10">
    <source>
        <dbReference type="ARBA" id="ARBA00022840"/>
    </source>
</evidence>
<evidence type="ECO:0000313" key="20">
    <source>
        <dbReference type="Proteomes" id="UP000000669"/>
    </source>
</evidence>
<evidence type="ECO:0000256" key="9">
    <source>
        <dbReference type="ARBA" id="ARBA00022795"/>
    </source>
</evidence>
<evidence type="ECO:0000256" key="2">
    <source>
        <dbReference type="ARBA" id="ARBA00008936"/>
    </source>
</evidence>
<evidence type="ECO:0000256" key="3">
    <source>
        <dbReference type="ARBA" id="ARBA00012473"/>
    </source>
</evidence>
<comment type="subcellular location">
    <subcellularLocation>
        <location evidence="1">Cytoplasm</location>
    </subcellularLocation>
</comment>
<evidence type="ECO:0000256" key="15">
    <source>
        <dbReference type="ARBA" id="ARBA00023310"/>
    </source>
</evidence>